<evidence type="ECO:0000313" key="1">
    <source>
        <dbReference type="EMBL" id="EZP77574.1"/>
    </source>
</evidence>
<gene>
    <name evidence="1" type="ORF">H839_08074</name>
</gene>
<name>A0ABC9VGM6_9BACL</name>
<evidence type="ECO:0000313" key="2">
    <source>
        <dbReference type="Proteomes" id="UP000023566"/>
    </source>
</evidence>
<dbReference type="RefSeq" id="WP_144319574.1">
    <property type="nucleotide sequence ID" value="NZ_CM002692.1"/>
</dbReference>
<reference evidence="1 2" key="1">
    <citation type="journal article" date="2014" name="Appl. Microbiol. Biotechnol.">
        <title>Transformable facultative thermophile Geobacillus stearothermophilus NUB3621 as a host strain for metabolic engineering.</title>
        <authorList>
            <person name="Blanchard K."/>
            <person name="Robic S."/>
            <person name="Matsumura I."/>
        </authorList>
    </citation>
    <scope>NUCLEOTIDE SEQUENCE [LARGE SCALE GENOMIC DNA]</scope>
    <source>
        <strain evidence="1 2">NUB3621</strain>
    </source>
</reference>
<sequence>MVNEKERKIFSYLNRCYEEEMRIPDFEEIVEQTGVKTADGEEGFYEVHNVVQSFVDMHVLDGVTIEYSSHLEGVEYDNCIRGTATAI</sequence>
<accession>A0ABC9VGM6</accession>
<organism evidence="1 2">
    <name type="scientific">Parageobacillus genomosp. 1</name>
    <dbReference type="NCBI Taxonomy" id="1295642"/>
    <lineage>
        <taxon>Bacteria</taxon>
        <taxon>Bacillati</taxon>
        <taxon>Bacillota</taxon>
        <taxon>Bacilli</taxon>
        <taxon>Bacillales</taxon>
        <taxon>Anoxybacillaceae</taxon>
        <taxon>Parageobacillus</taxon>
    </lineage>
</organism>
<comment type="caution">
    <text evidence="1">The sequence shown here is derived from an EMBL/GenBank/DDBJ whole genome shotgun (WGS) entry which is preliminary data.</text>
</comment>
<protein>
    <submittedName>
        <fullName evidence="1">Uncharacterized protein</fullName>
    </submittedName>
</protein>
<proteinExistence type="predicted"/>
<dbReference type="AlphaFoldDB" id="A0ABC9VGM6"/>
<keyword evidence="2" id="KW-1185">Reference proteome</keyword>
<dbReference type="Proteomes" id="UP000023566">
    <property type="component" value="Chromosome"/>
</dbReference>
<dbReference type="EMBL" id="AOTZ01000004">
    <property type="protein sequence ID" value="EZP77574.1"/>
    <property type="molecule type" value="Genomic_DNA"/>
</dbReference>